<sequence length="122" mass="14951">MSENNFNSIEENHKNYKDKLLSSYWTEFNLIGYKIELLGKQKVEYPKELKSRIIYIGNKISGIVEANKRHCFTCRDTQTIKWGKYLKENYLCYDCYRYKRRNDGKHRPMKFWLSSKKVYFFF</sequence>
<accession>A0A6V7WW16</accession>
<dbReference type="InterPro" id="IPR013088">
    <property type="entry name" value="Znf_NHR/GATA"/>
</dbReference>
<evidence type="ECO:0000256" key="3">
    <source>
        <dbReference type="ARBA" id="ARBA00023242"/>
    </source>
</evidence>
<dbReference type="GO" id="GO:0006355">
    <property type="term" value="P:regulation of DNA-templated transcription"/>
    <property type="evidence" value="ECO:0007669"/>
    <property type="project" value="InterPro"/>
</dbReference>
<name>A0A6V7WW16_MELEN</name>
<keyword evidence="3" id="KW-0539">Nucleus</keyword>
<comment type="caution">
    <text evidence="4">The sequence shown here is derived from an EMBL/GenBank/DDBJ whole genome shotgun (WGS) entry which is preliminary data.</text>
</comment>
<dbReference type="OrthoDB" id="5908966at2759"/>
<evidence type="ECO:0000256" key="1">
    <source>
        <dbReference type="ARBA" id="ARBA00023015"/>
    </source>
</evidence>
<protein>
    <submittedName>
        <fullName evidence="4">Uncharacterized protein</fullName>
    </submittedName>
</protein>
<gene>
    <name evidence="4" type="ORF">MENT_LOCUS44057</name>
</gene>
<keyword evidence="2" id="KW-0804">Transcription</keyword>
<keyword evidence="1" id="KW-0805">Transcription regulation</keyword>
<dbReference type="EMBL" id="CAJEWN010000865">
    <property type="protein sequence ID" value="CAD2191235.1"/>
    <property type="molecule type" value="Genomic_DNA"/>
</dbReference>
<organism evidence="4 5">
    <name type="scientific">Meloidogyne enterolobii</name>
    <name type="common">Root-knot nematode worm</name>
    <name type="synonym">Meloidogyne mayaguensis</name>
    <dbReference type="NCBI Taxonomy" id="390850"/>
    <lineage>
        <taxon>Eukaryota</taxon>
        <taxon>Metazoa</taxon>
        <taxon>Ecdysozoa</taxon>
        <taxon>Nematoda</taxon>
        <taxon>Chromadorea</taxon>
        <taxon>Rhabditida</taxon>
        <taxon>Tylenchina</taxon>
        <taxon>Tylenchomorpha</taxon>
        <taxon>Tylenchoidea</taxon>
        <taxon>Meloidogynidae</taxon>
        <taxon>Meloidogyninae</taxon>
        <taxon>Meloidogyne</taxon>
    </lineage>
</organism>
<reference evidence="4 5" key="1">
    <citation type="submission" date="2020-08" db="EMBL/GenBank/DDBJ databases">
        <authorList>
            <person name="Koutsovoulos G."/>
            <person name="Danchin GJ E."/>
        </authorList>
    </citation>
    <scope>NUCLEOTIDE SEQUENCE [LARGE SCALE GENOMIC DNA]</scope>
</reference>
<evidence type="ECO:0000256" key="2">
    <source>
        <dbReference type="ARBA" id="ARBA00023163"/>
    </source>
</evidence>
<dbReference type="GO" id="GO:0008270">
    <property type="term" value="F:zinc ion binding"/>
    <property type="evidence" value="ECO:0007669"/>
    <property type="project" value="InterPro"/>
</dbReference>
<evidence type="ECO:0000313" key="4">
    <source>
        <dbReference type="EMBL" id="CAD2191235.1"/>
    </source>
</evidence>
<proteinExistence type="predicted"/>
<dbReference type="Gene3D" id="3.30.50.10">
    <property type="entry name" value="Erythroid Transcription Factor GATA-1, subunit A"/>
    <property type="match status" value="1"/>
</dbReference>
<evidence type="ECO:0000313" key="5">
    <source>
        <dbReference type="Proteomes" id="UP000580250"/>
    </source>
</evidence>
<dbReference type="Proteomes" id="UP000580250">
    <property type="component" value="Unassembled WGS sequence"/>
</dbReference>
<dbReference type="AlphaFoldDB" id="A0A6V7WW16"/>